<dbReference type="AlphaFoldDB" id="A0A9D1YRM2"/>
<dbReference type="Gene3D" id="3.40.50.1820">
    <property type="entry name" value="alpha/beta hydrolase"/>
    <property type="match status" value="1"/>
</dbReference>
<reference evidence="3" key="2">
    <citation type="submission" date="2021-04" db="EMBL/GenBank/DDBJ databases">
        <authorList>
            <person name="Gilroy R."/>
        </authorList>
    </citation>
    <scope>NUCLEOTIDE SEQUENCE</scope>
    <source>
        <strain evidence="3">ChiSxjej3B15-24422</strain>
    </source>
</reference>
<proteinExistence type="predicted"/>
<dbReference type="PANTHER" id="PTHR48081:SF8">
    <property type="entry name" value="ALPHA_BETA HYDROLASE FOLD-3 DOMAIN-CONTAINING PROTEIN-RELATED"/>
    <property type="match status" value="1"/>
</dbReference>
<dbReference type="PANTHER" id="PTHR48081">
    <property type="entry name" value="AB HYDROLASE SUPERFAMILY PROTEIN C4A8.06C"/>
    <property type="match status" value="1"/>
</dbReference>
<dbReference type="InterPro" id="IPR050300">
    <property type="entry name" value="GDXG_lipolytic_enzyme"/>
</dbReference>
<name>A0A9D1YRM2_9FIRM</name>
<evidence type="ECO:0000313" key="4">
    <source>
        <dbReference type="Proteomes" id="UP000824007"/>
    </source>
</evidence>
<dbReference type="InterPro" id="IPR029058">
    <property type="entry name" value="AB_hydrolase_fold"/>
</dbReference>
<evidence type="ECO:0000259" key="2">
    <source>
        <dbReference type="Pfam" id="PF07859"/>
    </source>
</evidence>
<dbReference type="Pfam" id="PF07859">
    <property type="entry name" value="Abhydrolase_3"/>
    <property type="match status" value="1"/>
</dbReference>
<organism evidence="3 4">
    <name type="scientific">Candidatus Eisenbergiella pullistercoris</name>
    <dbReference type="NCBI Taxonomy" id="2838555"/>
    <lineage>
        <taxon>Bacteria</taxon>
        <taxon>Bacillati</taxon>
        <taxon>Bacillota</taxon>
        <taxon>Clostridia</taxon>
        <taxon>Lachnospirales</taxon>
        <taxon>Lachnospiraceae</taxon>
        <taxon>Eisenbergiella</taxon>
    </lineage>
</organism>
<keyword evidence="1 3" id="KW-0378">Hydrolase</keyword>
<dbReference type="SUPFAM" id="SSF53474">
    <property type="entry name" value="alpha/beta-Hydrolases"/>
    <property type="match status" value="1"/>
</dbReference>
<dbReference type="Proteomes" id="UP000824007">
    <property type="component" value="Unassembled WGS sequence"/>
</dbReference>
<dbReference type="InterPro" id="IPR013094">
    <property type="entry name" value="AB_hydrolase_3"/>
</dbReference>
<evidence type="ECO:0000256" key="1">
    <source>
        <dbReference type="ARBA" id="ARBA00022801"/>
    </source>
</evidence>
<dbReference type="EMBL" id="DXDD01000165">
    <property type="protein sequence ID" value="HIY61648.1"/>
    <property type="molecule type" value="Genomic_DNA"/>
</dbReference>
<gene>
    <name evidence="3" type="ORF">H9831_13365</name>
</gene>
<feature type="domain" description="Alpha/beta hydrolase fold-3" evidence="2">
    <location>
        <begin position="95"/>
        <end position="295"/>
    </location>
</feature>
<evidence type="ECO:0000313" key="3">
    <source>
        <dbReference type="EMBL" id="HIY61648.1"/>
    </source>
</evidence>
<comment type="caution">
    <text evidence="3">The sequence shown here is derived from an EMBL/GenBank/DDBJ whole genome shotgun (WGS) entry which is preliminary data.</text>
</comment>
<protein>
    <submittedName>
        <fullName evidence="3">Alpha/beta hydrolase</fullName>
    </submittedName>
</protein>
<accession>A0A9D1YRM2</accession>
<dbReference type="GO" id="GO:0016787">
    <property type="term" value="F:hydrolase activity"/>
    <property type="evidence" value="ECO:0007669"/>
    <property type="project" value="UniProtKB-KW"/>
</dbReference>
<sequence length="334" mass="37729">MRKGIGSIRDSLDKELKDLGGIWSRIDFRPFISNNGAITPARIRLFNGWFQAGCLLQRPAKGIRRKRKVLRVAGNGRVPVVIYEPQDLGENAPCLVYYHGGAFVLRDRPATHRLAQVYAEAVGCRVALVQYRVGLPYPEPLKDCYRGLCWIWENAEQLGIDRERIAVLGDSAGGALAAGVTLLARDRKGPEICFQMLISPVTDYRMTSWSMRQYVDSPGWNARLNRQMWELYLRQAENRSPRYAAPLCAKSLRGLPPAYVETLEIDCLRDEGNAYADRLARDGVPVELNAIRGTFNGYDVYDKNRLVKLSLKRRCLVLVKELKERQAGDTGKQS</sequence>
<reference evidence="3" key="1">
    <citation type="journal article" date="2021" name="PeerJ">
        <title>Extensive microbial diversity within the chicken gut microbiome revealed by metagenomics and culture.</title>
        <authorList>
            <person name="Gilroy R."/>
            <person name="Ravi A."/>
            <person name="Getino M."/>
            <person name="Pursley I."/>
            <person name="Horton D.L."/>
            <person name="Alikhan N.F."/>
            <person name="Baker D."/>
            <person name="Gharbi K."/>
            <person name="Hall N."/>
            <person name="Watson M."/>
            <person name="Adriaenssens E.M."/>
            <person name="Foster-Nyarko E."/>
            <person name="Jarju S."/>
            <person name="Secka A."/>
            <person name="Antonio M."/>
            <person name="Oren A."/>
            <person name="Chaudhuri R.R."/>
            <person name="La Ragione R."/>
            <person name="Hildebrand F."/>
            <person name="Pallen M.J."/>
        </authorList>
    </citation>
    <scope>NUCLEOTIDE SEQUENCE</scope>
    <source>
        <strain evidence="3">ChiSxjej3B15-24422</strain>
    </source>
</reference>